<evidence type="ECO:0000313" key="2">
    <source>
        <dbReference type="EMBL" id="CAB5351059.1"/>
    </source>
</evidence>
<gene>
    <name evidence="2" type="ORF">CHRIB12_LOCUS5020</name>
</gene>
<name>A0A916E1P1_9GLOM</name>
<reference evidence="2" key="1">
    <citation type="submission" date="2020-05" db="EMBL/GenBank/DDBJ databases">
        <authorList>
            <person name="Rincon C."/>
            <person name="Sanders R I."/>
            <person name="Robbins C."/>
            <person name="Chaturvedi A."/>
        </authorList>
    </citation>
    <scope>NUCLEOTIDE SEQUENCE</scope>
    <source>
        <strain evidence="2">CHB12</strain>
    </source>
</reference>
<proteinExistence type="predicted"/>
<dbReference type="Proteomes" id="UP000684084">
    <property type="component" value="Unassembled WGS sequence"/>
</dbReference>
<dbReference type="VEuPathDB" id="FungiDB:RhiirFUN_005768"/>
<protein>
    <submittedName>
        <fullName evidence="2">Uncharacterized protein</fullName>
    </submittedName>
</protein>
<comment type="caution">
    <text evidence="2">The sequence shown here is derived from an EMBL/GenBank/DDBJ whole genome shotgun (WGS) entry which is preliminary data.</text>
</comment>
<evidence type="ECO:0000313" key="3">
    <source>
        <dbReference type="Proteomes" id="UP000684084"/>
    </source>
</evidence>
<dbReference type="AlphaFoldDB" id="A0A916E1P1"/>
<evidence type="ECO:0000256" key="1">
    <source>
        <dbReference type="SAM" id="MobiDB-lite"/>
    </source>
</evidence>
<sequence length="72" mass="8160">MNCGESSSGKGKRPVINENEELIVSSGEENTTPNIKFKRSRGKPQKMEVHLANECIQCPEEISRYWHENVAN</sequence>
<accession>A0A916E1P1</accession>
<dbReference type="EMBL" id="CAGKOT010000008">
    <property type="protein sequence ID" value="CAB5351059.1"/>
    <property type="molecule type" value="Genomic_DNA"/>
</dbReference>
<organism evidence="2 3">
    <name type="scientific">Rhizophagus irregularis</name>
    <dbReference type="NCBI Taxonomy" id="588596"/>
    <lineage>
        <taxon>Eukaryota</taxon>
        <taxon>Fungi</taxon>
        <taxon>Fungi incertae sedis</taxon>
        <taxon>Mucoromycota</taxon>
        <taxon>Glomeromycotina</taxon>
        <taxon>Glomeromycetes</taxon>
        <taxon>Glomerales</taxon>
        <taxon>Glomeraceae</taxon>
        <taxon>Rhizophagus</taxon>
    </lineage>
</organism>
<dbReference type="OrthoDB" id="2411234at2759"/>
<feature type="region of interest" description="Disordered" evidence="1">
    <location>
        <begin position="1"/>
        <end position="43"/>
    </location>
</feature>